<dbReference type="PROSITE" id="PS50110">
    <property type="entry name" value="RESPONSE_REGULATORY"/>
    <property type="match status" value="1"/>
</dbReference>
<feature type="domain" description="HD-GYP" evidence="4">
    <location>
        <begin position="141"/>
        <end position="337"/>
    </location>
</feature>
<dbReference type="PANTHER" id="PTHR45228">
    <property type="entry name" value="CYCLIC DI-GMP PHOSPHODIESTERASE TM_0186-RELATED"/>
    <property type="match status" value="1"/>
</dbReference>
<dbReference type="NCBIfam" id="TIGR00277">
    <property type="entry name" value="HDIG"/>
    <property type="match status" value="1"/>
</dbReference>
<proteinExistence type="predicted"/>
<evidence type="ECO:0000259" key="3">
    <source>
        <dbReference type="PROSITE" id="PS51831"/>
    </source>
</evidence>
<protein>
    <submittedName>
        <fullName evidence="5">Response regulator</fullName>
    </submittedName>
</protein>
<dbReference type="Pfam" id="PF00072">
    <property type="entry name" value="Response_reg"/>
    <property type="match status" value="1"/>
</dbReference>
<dbReference type="EMBL" id="RYFG02000010">
    <property type="protein sequence ID" value="TRX02637.1"/>
    <property type="molecule type" value="Genomic_DNA"/>
</dbReference>
<dbReference type="SMART" id="SM00448">
    <property type="entry name" value="REC"/>
    <property type="match status" value="1"/>
</dbReference>
<dbReference type="InterPro" id="IPR006675">
    <property type="entry name" value="HDIG_dom"/>
</dbReference>
<name>A0ABY3CG71_9GAMM</name>
<keyword evidence="1" id="KW-0597">Phosphoprotein</keyword>
<evidence type="ECO:0000259" key="2">
    <source>
        <dbReference type="PROSITE" id="PS50110"/>
    </source>
</evidence>
<dbReference type="PROSITE" id="PS51831">
    <property type="entry name" value="HD"/>
    <property type="match status" value="1"/>
</dbReference>
<dbReference type="InterPro" id="IPR003607">
    <property type="entry name" value="HD/PDEase_dom"/>
</dbReference>
<feature type="domain" description="HD" evidence="3">
    <location>
        <begin position="163"/>
        <end position="285"/>
    </location>
</feature>
<dbReference type="Proteomes" id="UP000733744">
    <property type="component" value="Unassembled WGS sequence"/>
</dbReference>
<evidence type="ECO:0000313" key="6">
    <source>
        <dbReference type="Proteomes" id="UP000733744"/>
    </source>
</evidence>
<dbReference type="RefSeq" id="WP_127027105.1">
    <property type="nucleotide sequence ID" value="NZ_RYFG02000010.1"/>
</dbReference>
<sequence length="361" mass="40532">MIESNQLQAIIKGYPYRVLIVDDDAVQRALEQEILQPPKYAVTEAASGIEALQLLSNQAFDVVLLDKRMPGMDGDEVCRRIRSELELELLPIIMVTGIGSSGDLSCSLTARASDFISKPYYPEELIARLDSAVKHKRLTDQLDSAESMLFALARMVEAKDKNTGDHCSRLAHISVVLGRALGLEPEYLIALRRGGVLHDIGKLGIPDRILLKPDKLTDDEWKVMRQHPEIGARLVKDLKSMHLTLSIIRHHHERWDGGGYPDGLKGKDIPLLARVFQIADIYDALSNQRPYKSALSREQVIEIMEEEAGKGWRDPELTRKFLDIVRQRPHDLELQHNVDDDLGSDLFASIVNPGELNWAVG</sequence>
<dbReference type="CDD" id="cd00077">
    <property type="entry name" value="HDc"/>
    <property type="match status" value="1"/>
</dbReference>
<dbReference type="Gene3D" id="1.10.3210.10">
    <property type="entry name" value="Hypothetical protein af1432"/>
    <property type="match status" value="1"/>
</dbReference>
<dbReference type="PROSITE" id="PS51832">
    <property type="entry name" value="HD_GYP"/>
    <property type="match status" value="1"/>
</dbReference>
<organism evidence="5 6">
    <name type="scientific">Candidatus Methylobacter oryzae</name>
    <dbReference type="NCBI Taxonomy" id="2497749"/>
    <lineage>
        <taxon>Bacteria</taxon>
        <taxon>Pseudomonadati</taxon>
        <taxon>Pseudomonadota</taxon>
        <taxon>Gammaproteobacteria</taxon>
        <taxon>Methylococcales</taxon>
        <taxon>Methylococcaceae</taxon>
        <taxon>Methylobacter</taxon>
    </lineage>
</organism>
<evidence type="ECO:0000259" key="4">
    <source>
        <dbReference type="PROSITE" id="PS51832"/>
    </source>
</evidence>
<feature type="domain" description="Response regulatory" evidence="2">
    <location>
        <begin position="17"/>
        <end position="133"/>
    </location>
</feature>
<gene>
    <name evidence="5" type="ORF">EKO24_002390</name>
</gene>
<accession>A0ABY3CG71</accession>
<dbReference type="PANTHER" id="PTHR45228:SF1">
    <property type="entry name" value="CYCLIC DI-GMP PHOSPHODIESTERASE TM_0186"/>
    <property type="match status" value="1"/>
</dbReference>
<dbReference type="SUPFAM" id="SSF52172">
    <property type="entry name" value="CheY-like"/>
    <property type="match status" value="1"/>
</dbReference>
<dbReference type="SMART" id="SM00471">
    <property type="entry name" value="HDc"/>
    <property type="match status" value="1"/>
</dbReference>
<reference evidence="5 6" key="1">
    <citation type="journal article" date="2019" name="Antonie Van Leeuwenhoek">
        <title>Description of 'Ca. Methylobacter oryzae' KRF1, a novel species from the environmentally important Methylobacter clade 2.</title>
        <authorList>
            <person name="Khatri K."/>
            <person name="Mohite J.A."/>
            <person name="Pandit P.S."/>
            <person name="Bahulikar R."/>
            <person name="Rahalkar M.C."/>
        </authorList>
    </citation>
    <scope>NUCLEOTIDE SEQUENCE [LARGE SCALE GENOMIC DNA]</scope>
    <source>
        <strain evidence="5 6">KRF1</strain>
    </source>
</reference>
<comment type="caution">
    <text evidence="5">The sequence shown here is derived from an EMBL/GenBank/DDBJ whole genome shotgun (WGS) entry which is preliminary data.</text>
</comment>
<feature type="modified residue" description="4-aspartylphosphate" evidence="1">
    <location>
        <position position="66"/>
    </location>
</feature>
<keyword evidence="6" id="KW-1185">Reference proteome</keyword>
<dbReference type="InterPro" id="IPR011006">
    <property type="entry name" value="CheY-like_superfamily"/>
</dbReference>
<dbReference type="InterPro" id="IPR052020">
    <property type="entry name" value="Cyclic_di-GMP/3'3'-cGAMP_PDE"/>
</dbReference>
<dbReference type="Pfam" id="PF13487">
    <property type="entry name" value="HD_5"/>
    <property type="match status" value="1"/>
</dbReference>
<dbReference type="InterPro" id="IPR037522">
    <property type="entry name" value="HD_GYP_dom"/>
</dbReference>
<dbReference type="InterPro" id="IPR001789">
    <property type="entry name" value="Sig_transdc_resp-reg_receiver"/>
</dbReference>
<evidence type="ECO:0000256" key="1">
    <source>
        <dbReference type="PROSITE-ProRule" id="PRU00169"/>
    </source>
</evidence>
<evidence type="ECO:0000313" key="5">
    <source>
        <dbReference type="EMBL" id="TRX02637.1"/>
    </source>
</evidence>
<dbReference type="InterPro" id="IPR006674">
    <property type="entry name" value="HD_domain"/>
</dbReference>
<dbReference type="SUPFAM" id="SSF109604">
    <property type="entry name" value="HD-domain/PDEase-like"/>
    <property type="match status" value="1"/>
</dbReference>
<dbReference type="Gene3D" id="3.40.50.2300">
    <property type="match status" value="1"/>
</dbReference>